<protein>
    <recommendedName>
        <fullName evidence="3">F-box domain-containing protein</fullName>
    </recommendedName>
</protein>
<evidence type="ECO:0008006" key="3">
    <source>
        <dbReference type="Google" id="ProtNLM"/>
    </source>
</evidence>
<reference evidence="2" key="2">
    <citation type="submission" date="2015-01" db="EMBL/GenBank/DDBJ databases">
        <title>Evolutionary Origins and Diversification of the Mycorrhizal Mutualists.</title>
        <authorList>
            <consortium name="DOE Joint Genome Institute"/>
            <consortium name="Mycorrhizal Genomics Consortium"/>
            <person name="Kohler A."/>
            <person name="Kuo A."/>
            <person name="Nagy L.G."/>
            <person name="Floudas D."/>
            <person name="Copeland A."/>
            <person name="Barry K.W."/>
            <person name="Cichocki N."/>
            <person name="Veneault-Fourrey C."/>
            <person name="LaButti K."/>
            <person name="Lindquist E.A."/>
            <person name="Lipzen A."/>
            <person name="Lundell T."/>
            <person name="Morin E."/>
            <person name="Murat C."/>
            <person name="Riley R."/>
            <person name="Ohm R."/>
            <person name="Sun H."/>
            <person name="Tunlid A."/>
            <person name="Henrissat B."/>
            <person name="Grigoriev I.V."/>
            <person name="Hibbett D.S."/>
            <person name="Martin F."/>
        </authorList>
    </citation>
    <scope>NUCLEOTIDE SEQUENCE [LARGE SCALE GENOMIC DNA]</scope>
    <source>
        <strain evidence="2">F 1598</strain>
    </source>
</reference>
<gene>
    <name evidence="1" type="ORF">PILCRDRAFT_10315</name>
</gene>
<dbReference type="InParanoid" id="A0A0C3FI78"/>
<accession>A0A0C3FI78</accession>
<reference evidence="1 2" key="1">
    <citation type="submission" date="2014-04" db="EMBL/GenBank/DDBJ databases">
        <authorList>
            <consortium name="DOE Joint Genome Institute"/>
            <person name="Kuo A."/>
            <person name="Tarkka M."/>
            <person name="Buscot F."/>
            <person name="Kohler A."/>
            <person name="Nagy L.G."/>
            <person name="Floudas D."/>
            <person name="Copeland A."/>
            <person name="Barry K.W."/>
            <person name="Cichocki N."/>
            <person name="Veneault-Fourrey C."/>
            <person name="LaButti K."/>
            <person name="Lindquist E.A."/>
            <person name="Lipzen A."/>
            <person name="Lundell T."/>
            <person name="Morin E."/>
            <person name="Murat C."/>
            <person name="Sun H."/>
            <person name="Tunlid A."/>
            <person name="Henrissat B."/>
            <person name="Grigoriev I.V."/>
            <person name="Hibbett D.S."/>
            <person name="Martin F."/>
            <person name="Nordberg H.P."/>
            <person name="Cantor M.N."/>
            <person name="Hua S.X."/>
        </authorList>
    </citation>
    <scope>NUCLEOTIDE SEQUENCE [LARGE SCALE GENOMIC DNA]</scope>
    <source>
        <strain evidence="1 2">F 1598</strain>
    </source>
</reference>
<keyword evidence="2" id="KW-1185">Reference proteome</keyword>
<evidence type="ECO:0000313" key="1">
    <source>
        <dbReference type="EMBL" id="KIM79481.1"/>
    </source>
</evidence>
<evidence type="ECO:0000313" key="2">
    <source>
        <dbReference type="Proteomes" id="UP000054166"/>
    </source>
</evidence>
<proteinExistence type="predicted"/>
<dbReference type="EMBL" id="KN833009">
    <property type="protein sequence ID" value="KIM79481.1"/>
    <property type="molecule type" value="Genomic_DNA"/>
</dbReference>
<organism evidence="1 2">
    <name type="scientific">Piloderma croceum (strain F 1598)</name>
    <dbReference type="NCBI Taxonomy" id="765440"/>
    <lineage>
        <taxon>Eukaryota</taxon>
        <taxon>Fungi</taxon>
        <taxon>Dikarya</taxon>
        <taxon>Basidiomycota</taxon>
        <taxon>Agaricomycotina</taxon>
        <taxon>Agaricomycetes</taxon>
        <taxon>Agaricomycetidae</taxon>
        <taxon>Atheliales</taxon>
        <taxon>Atheliaceae</taxon>
        <taxon>Piloderma</taxon>
    </lineage>
</organism>
<dbReference type="Proteomes" id="UP000054166">
    <property type="component" value="Unassembled WGS sequence"/>
</dbReference>
<sequence length="434" mass="48912">MPILSLPVEINLTIIGEILKPKDGLHSSNDDTDTDSDHSLHKAARRQRLASFRDIACISKAWVDPARTAFWKEINIFSIRELVALAHAFDKPSAKPTCIRSVYFRFPDFLFRSGSSERHLAEEALTCFPVILHYLPAHLDVLHVNCPYNYSPLNEALYKCMQAACRDHTWAIEVPKLIIGARPLHCDIFPYFAFARNVVQLVLNVNQYDTEETFSSSPHSMQLESFSIQMTFDGPTLYNHPMSSVTKAVSQVLRSACMELRSLVITLFNACRIDPKTCANLRAVKHILSLCGPSTNNLDLRAVRFSCNISKELAEAEIVVRCPALRCLRLNKFGVHPDFFRQLGCSELRQLEVDMPQDDVDASAVRGDGDTLLNLLASLELPELANLERLEITEEIAYPSRPPIEVWLPLERACAARNIACSIRHPRRTLQATS</sequence>
<dbReference type="HOGENOM" id="CLU_631788_0_0_1"/>
<name>A0A0C3FI78_PILCF</name>
<dbReference type="AlphaFoldDB" id="A0A0C3FI78"/>